<name>A0A3R6D4Z6_9FIRM</name>
<dbReference type="Pfam" id="PF00583">
    <property type="entry name" value="Acetyltransf_1"/>
    <property type="match status" value="1"/>
</dbReference>
<dbReference type="EMBL" id="QRHP01000018">
    <property type="protein sequence ID" value="RHF82306.1"/>
    <property type="molecule type" value="Genomic_DNA"/>
</dbReference>
<accession>A0A3R6D4Z6</accession>
<gene>
    <name evidence="3" type="ORF">DW654_13305</name>
    <name evidence="2" type="ORF">DW707_05080</name>
</gene>
<comment type="caution">
    <text evidence="3">The sequence shown here is derived from an EMBL/GenBank/DDBJ whole genome shotgun (WGS) entry which is preliminary data.</text>
</comment>
<dbReference type="SUPFAM" id="SSF55729">
    <property type="entry name" value="Acyl-CoA N-acyltransferases (Nat)"/>
    <property type="match status" value="1"/>
</dbReference>
<evidence type="ECO:0000313" key="2">
    <source>
        <dbReference type="EMBL" id="RHE99099.1"/>
    </source>
</evidence>
<dbReference type="Proteomes" id="UP000283701">
    <property type="component" value="Unassembled WGS sequence"/>
</dbReference>
<dbReference type="EMBL" id="QSKW01000005">
    <property type="protein sequence ID" value="RHE99099.1"/>
    <property type="molecule type" value="Genomic_DNA"/>
</dbReference>
<dbReference type="InterPro" id="IPR016181">
    <property type="entry name" value="Acyl_CoA_acyltransferase"/>
</dbReference>
<protein>
    <submittedName>
        <fullName evidence="3">GNAT family N-acetyltransferase</fullName>
    </submittedName>
</protein>
<dbReference type="GO" id="GO:0016747">
    <property type="term" value="F:acyltransferase activity, transferring groups other than amino-acyl groups"/>
    <property type="evidence" value="ECO:0007669"/>
    <property type="project" value="InterPro"/>
</dbReference>
<evidence type="ECO:0000259" key="1">
    <source>
        <dbReference type="PROSITE" id="PS51186"/>
    </source>
</evidence>
<dbReference type="InterPro" id="IPR000182">
    <property type="entry name" value="GNAT_dom"/>
</dbReference>
<evidence type="ECO:0000313" key="3">
    <source>
        <dbReference type="EMBL" id="RHF82306.1"/>
    </source>
</evidence>
<dbReference type="AlphaFoldDB" id="A0A3R6D4Z6"/>
<feature type="domain" description="N-acetyltransferase" evidence="1">
    <location>
        <begin position="40"/>
        <end position="184"/>
    </location>
</feature>
<dbReference type="PROSITE" id="PS51186">
    <property type="entry name" value="GNAT"/>
    <property type="match status" value="1"/>
</dbReference>
<dbReference type="Proteomes" id="UP000286271">
    <property type="component" value="Unassembled WGS sequence"/>
</dbReference>
<dbReference type="Gene3D" id="3.40.630.30">
    <property type="match status" value="1"/>
</dbReference>
<keyword evidence="3" id="KW-0808">Transferase</keyword>
<organism evidence="3 4">
    <name type="scientific">Roseburia inulinivorans</name>
    <dbReference type="NCBI Taxonomy" id="360807"/>
    <lineage>
        <taxon>Bacteria</taxon>
        <taxon>Bacillati</taxon>
        <taxon>Bacillota</taxon>
        <taxon>Clostridia</taxon>
        <taxon>Lachnospirales</taxon>
        <taxon>Lachnospiraceae</taxon>
        <taxon>Roseburia</taxon>
    </lineage>
</organism>
<reference evidence="4 5" key="1">
    <citation type="submission" date="2018-08" db="EMBL/GenBank/DDBJ databases">
        <title>A genome reference for cultivated species of the human gut microbiota.</title>
        <authorList>
            <person name="Zou Y."/>
            <person name="Xue W."/>
            <person name="Luo G."/>
        </authorList>
    </citation>
    <scope>NUCLEOTIDE SEQUENCE [LARGE SCALE GENOMIC DNA]</scope>
    <source>
        <strain evidence="3 4">AM23-23AC</strain>
        <strain evidence="2 5">AM27-11</strain>
    </source>
</reference>
<evidence type="ECO:0000313" key="4">
    <source>
        <dbReference type="Proteomes" id="UP000283701"/>
    </source>
</evidence>
<proteinExistence type="predicted"/>
<evidence type="ECO:0000313" key="5">
    <source>
        <dbReference type="Proteomes" id="UP000286271"/>
    </source>
</evidence>
<dbReference type="CDD" id="cd04301">
    <property type="entry name" value="NAT_SF"/>
    <property type="match status" value="1"/>
</dbReference>
<sequence length="184" mass="21542">MREIFIMYIIQRITEENKSDIHLLNEPFKIWGRMTPLFDGKAWSYQTKELPQEKQYEMCFPDFENNYDEMKSEYFFAGAYDGQGTCIGLAVYKNDWFDYLYLDDLKVNGSHRGHGIGKMLIEEGKKIALENGYHGIYTIGQDNNLSADLFYLKNGFEIGGFNTQVYKGTKQEGKSDIYFYLNIE</sequence>